<dbReference type="AlphaFoldDB" id="A0A367WQZ9"/>
<dbReference type="Proteomes" id="UP000252517">
    <property type="component" value="Unassembled WGS sequence"/>
</dbReference>
<gene>
    <name evidence="2" type="ORF">TH25_20890</name>
</gene>
<keyword evidence="1" id="KW-0732">Signal</keyword>
<evidence type="ECO:0000256" key="1">
    <source>
        <dbReference type="SAM" id="SignalP"/>
    </source>
</evidence>
<protein>
    <submittedName>
        <fullName evidence="2">Uncharacterized protein</fullName>
    </submittedName>
</protein>
<feature type="chain" id="PRO_5016851333" evidence="1">
    <location>
        <begin position="26"/>
        <end position="145"/>
    </location>
</feature>
<feature type="signal peptide" evidence="1">
    <location>
        <begin position="1"/>
        <end position="25"/>
    </location>
</feature>
<comment type="caution">
    <text evidence="2">The sequence shown here is derived from an EMBL/GenBank/DDBJ whole genome shotgun (WGS) entry which is preliminary data.</text>
</comment>
<accession>A0A367WQZ9</accession>
<reference evidence="2 3" key="1">
    <citation type="submission" date="2014-07" db="EMBL/GenBank/DDBJ databases">
        <title>Draft genome sequence of Thalassospira profundimaris S25-3-2.</title>
        <authorList>
            <person name="Lai Q."/>
            <person name="Shao Z."/>
        </authorList>
    </citation>
    <scope>NUCLEOTIDE SEQUENCE [LARGE SCALE GENOMIC DNA]</scope>
    <source>
        <strain evidence="2 3">S25-3-2</strain>
    </source>
</reference>
<proteinExistence type="predicted"/>
<sequence length="145" mass="15427">MRHLTVKLTASCLLAIAFMTTPALADVDIYRGVDANQNTGRASLAPSQFRFNPDLSTFNNPANAPVQKSCNFRFTVTLAGNPQQGANGPVVGLPGYTATFDNNPQGHWGIIHPTNVTADQAKQAVADYAQANRGRVVNGALNNCN</sequence>
<dbReference type="EMBL" id="JPWH01000023">
    <property type="protein sequence ID" value="RCK43896.1"/>
    <property type="molecule type" value="Genomic_DNA"/>
</dbReference>
<evidence type="ECO:0000313" key="2">
    <source>
        <dbReference type="EMBL" id="RCK43896.1"/>
    </source>
</evidence>
<organism evidence="2 3">
    <name type="scientific">Thalassospira profundimaris</name>
    <dbReference type="NCBI Taxonomy" id="502049"/>
    <lineage>
        <taxon>Bacteria</taxon>
        <taxon>Pseudomonadati</taxon>
        <taxon>Pseudomonadota</taxon>
        <taxon>Alphaproteobacteria</taxon>
        <taxon>Rhodospirillales</taxon>
        <taxon>Thalassospiraceae</taxon>
        <taxon>Thalassospira</taxon>
    </lineage>
</organism>
<name>A0A367WQZ9_9PROT</name>
<dbReference type="RefSeq" id="WP_114090083.1">
    <property type="nucleotide sequence ID" value="NZ_JPWH01000023.1"/>
</dbReference>
<evidence type="ECO:0000313" key="3">
    <source>
        <dbReference type="Proteomes" id="UP000252517"/>
    </source>
</evidence>
<dbReference type="OrthoDB" id="8400044at2"/>